<evidence type="ECO:0000256" key="1">
    <source>
        <dbReference type="ARBA" id="ARBA00006484"/>
    </source>
</evidence>
<comment type="caution">
    <text evidence="3">The sequence shown here is derived from an EMBL/GenBank/DDBJ whole genome shotgun (WGS) entry which is preliminary data.</text>
</comment>
<sequence length="271" mass="28322">MARLAGMVALVTGAGGGEMGGGGAGIARALAAEGAVVAVNDLHEEYAQATVEQIISAGGEAFSLPGDVSDPRQATAMVRTVIERCGRLDILVNNAARLGRSPAVERMSDDEWHSYLAVNLSGPFYMSRAALPQMMQQEYGRIINIGSLAALRSSLNGGAGYTTSKRGLLGLTRQMAAEFYSYNITVNALLPAGILGGRMRAEMGPQADALVRARRWALPDDIGKICAYLASPEAHLITAAVIVVPGANATGLGDFAQYRAMAKQIGKDIGE</sequence>
<dbReference type="PANTHER" id="PTHR42760:SF133">
    <property type="entry name" value="3-OXOACYL-[ACYL-CARRIER-PROTEIN] REDUCTASE"/>
    <property type="match status" value="1"/>
</dbReference>
<dbReference type="SUPFAM" id="SSF51735">
    <property type="entry name" value="NAD(P)-binding Rossmann-fold domains"/>
    <property type="match status" value="1"/>
</dbReference>
<dbReference type="FunFam" id="3.40.50.720:FF:000084">
    <property type="entry name" value="Short-chain dehydrogenase reductase"/>
    <property type="match status" value="1"/>
</dbReference>
<gene>
    <name evidence="3" type="ORF">ENP47_03125</name>
</gene>
<dbReference type="PANTHER" id="PTHR42760">
    <property type="entry name" value="SHORT-CHAIN DEHYDROGENASES/REDUCTASES FAMILY MEMBER"/>
    <property type="match status" value="1"/>
</dbReference>
<evidence type="ECO:0000313" key="3">
    <source>
        <dbReference type="EMBL" id="HEF64587.1"/>
    </source>
</evidence>
<protein>
    <submittedName>
        <fullName evidence="3">SDR family oxidoreductase</fullName>
    </submittedName>
</protein>
<organism evidence="3">
    <name type="scientific">Thermomicrobium roseum</name>
    <dbReference type="NCBI Taxonomy" id="500"/>
    <lineage>
        <taxon>Bacteria</taxon>
        <taxon>Pseudomonadati</taxon>
        <taxon>Thermomicrobiota</taxon>
        <taxon>Thermomicrobia</taxon>
        <taxon>Thermomicrobiales</taxon>
        <taxon>Thermomicrobiaceae</taxon>
        <taxon>Thermomicrobium</taxon>
    </lineage>
</organism>
<name>A0A7C1FXP5_THERO</name>
<dbReference type="InterPro" id="IPR002347">
    <property type="entry name" value="SDR_fam"/>
</dbReference>
<dbReference type="PRINTS" id="PR00080">
    <property type="entry name" value="SDRFAMILY"/>
</dbReference>
<dbReference type="InterPro" id="IPR020904">
    <property type="entry name" value="Sc_DH/Rdtase_CS"/>
</dbReference>
<dbReference type="PROSITE" id="PS00061">
    <property type="entry name" value="ADH_SHORT"/>
    <property type="match status" value="1"/>
</dbReference>
<reference evidence="3" key="1">
    <citation type="journal article" date="2020" name="mSystems">
        <title>Genome- and Community-Level Interaction Insights into Carbon Utilization and Element Cycling Functions of Hydrothermarchaeota in Hydrothermal Sediment.</title>
        <authorList>
            <person name="Zhou Z."/>
            <person name="Liu Y."/>
            <person name="Xu W."/>
            <person name="Pan J."/>
            <person name="Luo Z.H."/>
            <person name="Li M."/>
        </authorList>
    </citation>
    <scope>NUCLEOTIDE SEQUENCE [LARGE SCALE GENOMIC DNA]</scope>
    <source>
        <strain evidence="3">SpSt-222</strain>
    </source>
</reference>
<dbReference type="CDD" id="cd05233">
    <property type="entry name" value="SDR_c"/>
    <property type="match status" value="1"/>
</dbReference>
<dbReference type="EMBL" id="DSJL01000007">
    <property type="protein sequence ID" value="HEF64587.1"/>
    <property type="molecule type" value="Genomic_DNA"/>
</dbReference>
<proteinExistence type="inferred from homology"/>
<dbReference type="Gene3D" id="3.40.50.720">
    <property type="entry name" value="NAD(P)-binding Rossmann-like Domain"/>
    <property type="match status" value="1"/>
</dbReference>
<evidence type="ECO:0000256" key="2">
    <source>
        <dbReference type="ARBA" id="ARBA00023002"/>
    </source>
</evidence>
<dbReference type="PRINTS" id="PR00081">
    <property type="entry name" value="GDHRDH"/>
</dbReference>
<comment type="similarity">
    <text evidence="1">Belongs to the short-chain dehydrogenases/reductases (SDR) family.</text>
</comment>
<dbReference type="AlphaFoldDB" id="A0A7C1FXP5"/>
<accession>A0A7C1FXP5</accession>
<dbReference type="Pfam" id="PF13561">
    <property type="entry name" value="adh_short_C2"/>
    <property type="match status" value="1"/>
</dbReference>
<dbReference type="InterPro" id="IPR036291">
    <property type="entry name" value="NAD(P)-bd_dom_sf"/>
</dbReference>
<keyword evidence="2" id="KW-0560">Oxidoreductase</keyword>
<dbReference type="GO" id="GO:0016616">
    <property type="term" value="F:oxidoreductase activity, acting on the CH-OH group of donors, NAD or NADP as acceptor"/>
    <property type="evidence" value="ECO:0007669"/>
    <property type="project" value="TreeGrafter"/>
</dbReference>